<dbReference type="SUPFAM" id="SSF53092">
    <property type="entry name" value="Creatinase/prolidase N-terminal domain"/>
    <property type="match status" value="1"/>
</dbReference>
<dbReference type="PANTHER" id="PTHR46112:SF2">
    <property type="entry name" value="XAA-PRO AMINOPEPTIDASE P-RELATED"/>
    <property type="match status" value="1"/>
</dbReference>
<dbReference type="PANTHER" id="PTHR46112">
    <property type="entry name" value="AMINOPEPTIDASE"/>
    <property type="match status" value="1"/>
</dbReference>
<dbReference type="GO" id="GO:0004177">
    <property type="term" value="F:aminopeptidase activity"/>
    <property type="evidence" value="ECO:0007669"/>
    <property type="project" value="UniProtKB-KW"/>
</dbReference>
<dbReference type="CDD" id="cd01066">
    <property type="entry name" value="APP_MetAP"/>
    <property type="match status" value="1"/>
</dbReference>
<dbReference type="NCBIfam" id="NF043017">
    <property type="entry name" value="DimsulpropLyDddP"/>
    <property type="match status" value="1"/>
</dbReference>
<dbReference type="Gene3D" id="3.40.350.10">
    <property type="entry name" value="Creatinase/prolidase N-terminal domain"/>
    <property type="match status" value="1"/>
</dbReference>
<evidence type="ECO:0000313" key="5">
    <source>
        <dbReference type="Proteomes" id="UP000503336"/>
    </source>
</evidence>
<accession>A0A7M3T6X6</accession>
<dbReference type="InterPro" id="IPR036005">
    <property type="entry name" value="Creatinase/aminopeptidase-like"/>
</dbReference>
<keyword evidence="4" id="KW-0378">Hydrolase</keyword>
<dbReference type="InterPro" id="IPR050020">
    <property type="entry name" value="DddP"/>
</dbReference>
<sequence>MTATHHAHHRRITPGMRPDNTPDDNDRIEIGPTRLAYDEWAAAGLECPDLPAMRLHRLKRIRESLAARDLAAVLLTDPLNIRYAADAPNMQLWNTHNPFRACLVTADGHMAVWEYKGLAYLTSYNPLVKEVLNGASLFYFSTGDAAEAAAERFAGAVESLIRQHAGSNRRIAVDKMMRHGFQALEAIGLEIHDGEEVMEKTRAVKGPDEIRALRCAQHACEAALAEMRRQTAPGMTENDVWAVLHAENIRRGGEWIETRLLSSGLRTNPWFQECGPRVIGENEILAWDTDLVGCYGMCVDISRTWFIGEGEPTAEMIATHQEAYRQITENWMMLKPGMTLKEVSHATRPMPAEFNALKYGCVMHGVGLCDEWPTVKYPDDWADDEFDYALEPGMLLCSEAYLGRVGGGFGVKLEDQVLITEDGVENLTRCPFDVKLMGGLKDPLGR</sequence>
<organism evidence="4 5">
    <name type="scientific">Pikeienuella piscinae</name>
    <dbReference type="NCBI Taxonomy" id="2748098"/>
    <lineage>
        <taxon>Bacteria</taxon>
        <taxon>Pseudomonadati</taxon>
        <taxon>Pseudomonadota</taxon>
        <taxon>Alphaproteobacteria</taxon>
        <taxon>Rhodobacterales</taxon>
        <taxon>Paracoccaceae</taxon>
        <taxon>Pikeienuella</taxon>
    </lineage>
</organism>
<dbReference type="InterPro" id="IPR029149">
    <property type="entry name" value="Creatin/AminoP/Spt16_N"/>
</dbReference>
<reference evidence="4 5" key="1">
    <citation type="submission" date="2020-02" db="EMBL/GenBank/DDBJ databases">
        <title>complete genome sequence of Rhodobacteraceae bacterium.</title>
        <authorList>
            <person name="Park J."/>
            <person name="Kim Y.-S."/>
            <person name="Kim K.-H."/>
        </authorList>
    </citation>
    <scope>NUCLEOTIDE SEQUENCE [LARGE SCALE GENOMIC DNA]</scope>
    <source>
        <strain evidence="4 5">RR4-56</strain>
    </source>
</reference>
<dbReference type="InterPro" id="IPR000587">
    <property type="entry name" value="Creatinase_N"/>
</dbReference>
<dbReference type="Gene3D" id="3.90.230.10">
    <property type="entry name" value="Creatinase/methionine aminopeptidase superfamily"/>
    <property type="match status" value="1"/>
</dbReference>
<dbReference type="InterPro" id="IPR000994">
    <property type="entry name" value="Pept_M24"/>
</dbReference>
<keyword evidence="5" id="KW-1185">Reference proteome</keyword>
<feature type="region of interest" description="Disordered" evidence="1">
    <location>
        <begin position="1"/>
        <end position="28"/>
    </location>
</feature>
<evidence type="ECO:0000259" key="2">
    <source>
        <dbReference type="Pfam" id="PF00557"/>
    </source>
</evidence>
<dbReference type="KEGG" id="hdh:G5B40_05130"/>
<dbReference type="SUPFAM" id="SSF55920">
    <property type="entry name" value="Creatinase/aminopeptidase"/>
    <property type="match status" value="1"/>
</dbReference>
<name>A0A7M3T6X6_9RHOB</name>
<dbReference type="Pfam" id="PF01321">
    <property type="entry name" value="Creatinase_N"/>
    <property type="match status" value="1"/>
</dbReference>
<feature type="domain" description="Peptidase M24" evidence="2">
    <location>
        <begin position="212"/>
        <end position="421"/>
    </location>
</feature>
<feature type="compositionally biased region" description="Basic residues" evidence="1">
    <location>
        <begin position="1"/>
        <end position="12"/>
    </location>
</feature>
<keyword evidence="4" id="KW-0031">Aminopeptidase</keyword>
<evidence type="ECO:0000259" key="3">
    <source>
        <dbReference type="Pfam" id="PF01321"/>
    </source>
</evidence>
<dbReference type="InterPro" id="IPR050659">
    <property type="entry name" value="Peptidase_M24B"/>
</dbReference>
<dbReference type="Pfam" id="PF00557">
    <property type="entry name" value="Peptidase_M24"/>
    <property type="match status" value="1"/>
</dbReference>
<proteinExistence type="predicted"/>
<dbReference type="AlphaFoldDB" id="A0A7M3T6X6"/>
<dbReference type="Proteomes" id="UP000503336">
    <property type="component" value="Chromosome"/>
</dbReference>
<gene>
    <name evidence="4" type="ORF">G5B40_05130</name>
</gene>
<dbReference type="EMBL" id="CP049056">
    <property type="protein sequence ID" value="QIE57757.1"/>
    <property type="molecule type" value="Genomic_DNA"/>
</dbReference>
<protein>
    <submittedName>
        <fullName evidence="4">Aminopeptidase P family protein</fullName>
    </submittedName>
</protein>
<evidence type="ECO:0000313" key="4">
    <source>
        <dbReference type="EMBL" id="QIE57757.1"/>
    </source>
</evidence>
<feature type="domain" description="Creatinase N-terminal" evidence="3">
    <location>
        <begin position="57"/>
        <end position="204"/>
    </location>
</feature>
<keyword evidence="4" id="KW-0645">Protease</keyword>
<evidence type="ECO:0000256" key="1">
    <source>
        <dbReference type="SAM" id="MobiDB-lite"/>
    </source>
</evidence>